<name>A0A8S3ZWK1_9EUPU</name>
<reference evidence="4" key="1">
    <citation type="submission" date="2021-04" db="EMBL/GenBank/DDBJ databases">
        <authorList>
            <consortium name="Molecular Ecology Group"/>
        </authorList>
    </citation>
    <scope>NUCLEOTIDE SEQUENCE</scope>
</reference>
<accession>A0A8S3ZWK1</accession>
<dbReference type="InterPro" id="IPR000971">
    <property type="entry name" value="Globin"/>
</dbReference>
<keyword evidence="5" id="KW-1185">Reference proteome</keyword>
<organism evidence="4 5">
    <name type="scientific">Candidula unifasciata</name>
    <dbReference type="NCBI Taxonomy" id="100452"/>
    <lineage>
        <taxon>Eukaryota</taxon>
        <taxon>Metazoa</taxon>
        <taxon>Spiralia</taxon>
        <taxon>Lophotrochozoa</taxon>
        <taxon>Mollusca</taxon>
        <taxon>Gastropoda</taxon>
        <taxon>Heterobranchia</taxon>
        <taxon>Euthyneura</taxon>
        <taxon>Panpulmonata</taxon>
        <taxon>Eupulmonata</taxon>
        <taxon>Stylommatophora</taxon>
        <taxon>Helicina</taxon>
        <taxon>Helicoidea</taxon>
        <taxon>Geomitridae</taxon>
        <taxon>Candidula</taxon>
    </lineage>
</organism>
<evidence type="ECO:0000313" key="4">
    <source>
        <dbReference type="EMBL" id="CAG5134013.1"/>
    </source>
</evidence>
<dbReference type="OrthoDB" id="436496at2759"/>
<dbReference type="Gene3D" id="1.10.490.10">
    <property type="entry name" value="Globins"/>
    <property type="match status" value="1"/>
</dbReference>
<dbReference type="EMBL" id="CAJHNH020006669">
    <property type="protein sequence ID" value="CAG5134013.1"/>
    <property type="molecule type" value="Genomic_DNA"/>
</dbReference>
<dbReference type="InterPro" id="IPR009050">
    <property type="entry name" value="Globin-like_sf"/>
</dbReference>
<evidence type="ECO:0000259" key="3">
    <source>
        <dbReference type="PROSITE" id="PS01033"/>
    </source>
</evidence>
<dbReference type="Proteomes" id="UP000678393">
    <property type="component" value="Unassembled WGS sequence"/>
</dbReference>
<sequence>MGNSPAVSCLTDRDEVMHLNKYLTARQIELVQHTWDLMKQDLPALGLSVFVRLFQTEPDLKRLFPKIVQMNEKNELEWEVDKDMLQ</sequence>
<evidence type="ECO:0000256" key="1">
    <source>
        <dbReference type="ARBA" id="ARBA00013895"/>
    </source>
</evidence>
<dbReference type="AlphaFoldDB" id="A0A8S3ZWK1"/>
<comment type="caution">
    <text evidence="4">The sequence shown here is derived from an EMBL/GenBank/DDBJ whole genome shotgun (WGS) entry which is preliminary data.</text>
</comment>
<gene>
    <name evidence="4" type="ORF">CUNI_LOCUS19571</name>
</gene>
<dbReference type="GO" id="GO:0019825">
    <property type="term" value="F:oxygen binding"/>
    <property type="evidence" value="ECO:0007669"/>
    <property type="project" value="InterPro"/>
</dbReference>
<feature type="domain" description="Globin" evidence="3">
    <location>
        <begin position="22"/>
        <end position="86"/>
    </location>
</feature>
<dbReference type="SUPFAM" id="SSF46458">
    <property type="entry name" value="Globin-like"/>
    <property type="match status" value="1"/>
</dbReference>
<feature type="non-terminal residue" evidence="4">
    <location>
        <position position="86"/>
    </location>
</feature>
<dbReference type="PROSITE" id="PS01033">
    <property type="entry name" value="GLOBIN"/>
    <property type="match status" value="1"/>
</dbReference>
<evidence type="ECO:0000256" key="2">
    <source>
        <dbReference type="ARBA" id="ARBA00030087"/>
    </source>
</evidence>
<dbReference type="InterPro" id="IPR012292">
    <property type="entry name" value="Globin/Proto"/>
</dbReference>
<evidence type="ECO:0000313" key="5">
    <source>
        <dbReference type="Proteomes" id="UP000678393"/>
    </source>
</evidence>
<protein>
    <recommendedName>
        <fullName evidence="1">Globin</fullName>
    </recommendedName>
    <alternativeName>
        <fullName evidence="2">Myoglobin</fullName>
    </alternativeName>
</protein>
<dbReference type="GO" id="GO:0020037">
    <property type="term" value="F:heme binding"/>
    <property type="evidence" value="ECO:0007669"/>
    <property type="project" value="InterPro"/>
</dbReference>
<proteinExistence type="predicted"/>